<dbReference type="InterPro" id="IPR050375">
    <property type="entry name" value="MFS_TsgA-like"/>
</dbReference>
<feature type="transmembrane region" description="Helical" evidence="6">
    <location>
        <begin position="208"/>
        <end position="225"/>
    </location>
</feature>
<accession>A0ABS3CGF2</accession>
<evidence type="ECO:0000256" key="2">
    <source>
        <dbReference type="ARBA" id="ARBA00022475"/>
    </source>
</evidence>
<dbReference type="Gene3D" id="1.20.1250.20">
    <property type="entry name" value="MFS general substrate transporter like domains"/>
    <property type="match status" value="2"/>
</dbReference>
<evidence type="ECO:0000256" key="6">
    <source>
        <dbReference type="SAM" id="Phobius"/>
    </source>
</evidence>
<feature type="transmembrane region" description="Helical" evidence="6">
    <location>
        <begin position="251"/>
        <end position="274"/>
    </location>
</feature>
<feature type="transmembrane region" description="Helical" evidence="6">
    <location>
        <begin position="286"/>
        <end position="304"/>
    </location>
</feature>
<keyword evidence="3 6" id="KW-0812">Transmembrane</keyword>
<feature type="transmembrane region" description="Helical" evidence="6">
    <location>
        <begin position="83"/>
        <end position="102"/>
    </location>
</feature>
<organism evidence="7 8">
    <name type="scientific">Algoriphagus pacificus</name>
    <dbReference type="NCBI Taxonomy" id="2811234"/>
    <lineage>
        <taxon>Bacteria</taxon>
        <taxon>Pseudomonadati</taxon>
        <taxon>Bacteroidota</taxon>
        <taxon>Cytophagia</taxon>
        <taxon>Cytophagales</taxon>
        <taxon>Cyclobacteriaceae</taxon>
        <taxon>Algoriphagus</taxon>
    </lineage>
</organism>
<name>A0ABS3CGF2_9BACT</name>
<feature type="transmembrane region" description="Helical" evidence="6">
    <location>
        <begin position="146"/>
        <end position="168"/>
    </location>
</feature>
<dbReference type="CDD" id="cd17394">
    <property type="entry name" value="MFS_FucP_like"/>
    <property type="match status" value="1"/>
</dbReference>
<dbReference type="InterPro" id="IPR005275">
    <property type="entry name" value="Lfuc_symporter_FucP"/>
</dbReference>
<dbReference type="SUPFAM" id="SSF103473">
    <property type="entry name" value="MFS general substrate transporter"/>
    <property type="match status" value="1"/>
</dbReference>
<keyword evidence="2" id="KW-1003">Cell membrane</keyword>
<evidence type="ECO:0000313" key="8">
    <source>
        <dbReference type="Proteomes" id="UP000664480"/>
    </source>
</evidence>
<evidence type="ECO:0000256" key="3">
    <source>
        <dbReference type="ARBA" id="ARBA00022692"/>
    </source>
</evidence>
<feature type="transmembrane region" description="Helical" evidence="6">
    <location>
        <begin position="340"/>
        <end position="361"/>
    </location>
</feature>
<dbReference type="InterPro" id="IPR036259">
    <property type="entry name" value="MFS_trans_sf"/>
</dbReference>
<comment type="caution">
    <text evidence="7">The sequence shown here is derived from an EMBL/GenBank/DDBJ whole genome shotgun (WGS) entry which is preliminary data.</text>
</comment>
<keyword evidence="8" id="KW-1185">Reference proteome</keyword>
<evidence type="ECO:0000313" key="7">
    <source>
        <dbReference type="EMBL" id="MBN7815865.1"/>
    </source>
</evidence>
<evidence type="ECO:0000256" key="4">
    <source>
        <dbReference type="ARBA" id="ARBA00022989"/>
    </source>
</evidence>
<comment type="subcellular location">
    <subcellularLocation>
        <location evidence="1">Cell inner membrane</location>
        <topology evidence="1">Multi-pass membrane protein</topology>
    </subcellularLocation>
</comment>
<dbReference type="PANTHER" id="PTHR43702">
    <property type="entry name" value="L-FUCOSE-PROTON SYMPORTER"/>
    <property type="match status" value="1"/>
</dbReference>
<sequence>MNQNTQKPALVPQNLILPFILITSLFALWGFANDITNPMVAAFKRVLELNNTQASWVQMAFYGGYFTMALPAAFFIKKYSYKTGILLGLGLYGFGALLFYPAAAWESYGFFLASLYILTFGLAFLETTANPYILSMGPEATATQRLNLAQAFNPMGALAGLFVAKQFILNALQSNETDADGNIIFTSLDESAKAVIRTADLMVIRNPYVMLGLVVLAILVIIALAKMPESRDNNKIEFKETMKRLLAKRNFVEGTLAQMFYVGAQIMVWTYIYQYAEVLGISNSEAVNYGYAALVVFLIGRWVCTYLFRFFSASKLLTIFSILAIAFTAGAIFLPGMIGLYSLVAISFAMSLMFPTIYGIALEGLGEDSKFAAAFLVMAIVGGAIMPTLQGMIMDIGGAAYDDTLILGVPEVNFSFILPLICFVFVALFSIRVKPVNS</sequence>
<feature type="transmembrane region" description="Helical" evidence="6">
    <location>
        <begin position="414"/>
        <end position="433"/>
    </location>
</feature>
<reference evidence="7 8" key="1">
    <citation type="submission" date="2021-03" db="EMBL/GenBank/DDBJ databases">
        <title>novel species isolated from a fishpond in China.</title>
        <authorList>
            <person name="Lu H."/>
            <person name="Cai Z."/>
        </authorList>
    </citation>
    <scope>NUCLEOTIDE SEQUENCE [LARGE SCALE GENOMIC DNA]</scope>
    <source>
        <strain evidence="7 8">YJ13C</strain>
    </source>
</reference>
<dbReference type="PANTHER" id="PTHR43702:SF11">
    <property type="entry name" value="L-FUCOSE-PROTON SYMPORTER"/>
    <property type="match status" value="1"/>
</dbReference>
<dbReference type="InterPro" id="IPR011701">
    <property type="entry name" value="MFS"/>
</dbReference>
<dbReference type="EMBL" id="JAFKCU010000002">
    <property type="protein sequence ID" value="MBN7815865.1"/>
    <property type="molecule type" value="Genomic_DNA"/>
</dbReference>
<dbReference type="RefSeq" id="WP_206586509.1">
    <property type="nucleotide sequence ID" value="NZ_JAFKCU010000002.1"/>
</dbReference>
<protein>
    <submittedName>
        <fullName evidence="7">L-fucose:H+ symporter permease</fullName>
    </submittedName>
</protein>
<feature type="transmembrane region" description="Helical" evidence="6">
    <location>
        <begin position="316"/>
        <end position="334"/>
    </location>
</feature>
<feature type="transmembrane region" description="Helical" evidence="6">
    <location>
        <begin position="12"/>
        <end position="32"/>
    </location>
</feature>
<dbReference type="Pfam" id="PF07690">
    <property type="entry name" value="MFS_1"/>
    <property type="match status" value="1"/>
</dbReference>
<dbReference type="NCBIfam" id="TIGR00885">
    <property type="entry name" value="fucP"/>
    <property type="match status" value="1"/>
</dbReference>
<feature type="transmembrane region" description="Helical" evidence="6">
    <location>
        <begin position="56"/>
        <end position="76"/>
    </location>
</feature>
<feature type="transmembrane region" description="Helical" evidence="6">
    <location>
        <begin position="373"/>
        <end position="394"/>
    </location>
</feature>
<keyword evidence="5 6" id="KW-0472">Membrane</keyword>
<evidence type="ECO:0000256" key="1">
    <source>
        <dbReference type="ARBA" id="ARBA00004429"/>
    </source>
</evidence>
<proteinExistence type="predicted"/>
<evidence type="ECO:0000256" key="5">
    <source>
        <dbReference type="ARBA" id="ARBA00023136"/>
    </source>
</evidence>
<gene>
    <name evidence="7" type="primary">fucP</name>
    <name evidence="7" type="ORF">J0A69_10505</name>
</gene>
<keyword evidence="4 6" id="KW-1133">Transmembrane helix</keyword>
<dbReference type="Proteomes" id="UP000664480">
    <property type="component" value="Unassembled WGS sequence"/>
</dbReference>